<reference evidence="2 3" key="1">
    <citation type="submission" date="2017-09" db="EMBL/GenBank/DDBJ databases">
        <title>Depth-based differentiation of microbial function through sediment-hosted aquifers and enrichment of novel symbionts in the deep terrestrial subsurface.</title>
        <authorList>
            <person name="Probst A.J."/>
            <person name="Ladd B."/>
            <person name="Jarett J.K."/>
            <person name="Geller-Mcgrath D.E."/>
            <person name="Sieber C.M."/>
            <person name="Emerson J.B."/>
            <person name="Anantharaman K."/>
            <person name="Thomas B.C."/>
            <person name="Malmstrom R."/>
            <person name="Stieglmeier M."/>
            <person name="Klingl A."/>
            <person name="Woyke T."/>
            <person name="Ryan C.M."/>
            <person name="Banfield J.F."/>
        </authorList>
    </citation>
    <scope>NUCLEOTIDE SEQUENCE [LARGE SCALE GENOMIC DNA]</scope>
    <source>
        <strain evidence="2">CG22_combo_CG10-13_8_21_14_all_39_12</strain>
    </source>
</reference>
<protein>
    <submittedName>
        <fullName evidence="2">Uncharacterized protein</fullName>
    </submittedName>
</protein>
<organism evidence="2 3">
    <name type="scientific">candidate division WWE3 bacterium CG22_combo_CG10-13_8_21_14_all_39_12</name>
    <dbReference type="NCBI Taxonomy" id="1975094"/>
    <lineage>
        <taxon>Bacteria</taxon>
        <taxon>Katanobacteria</taxon>
    </lineage>
</organism>
<evidence type="ECO:0000313" key="3">
    <source>
        <dbReference type="Proteomes" id="UP000228495"/>
    </source>
</evidence>
<keyword evidence="1" id="KW-0472">Membrane</keyword>
<dbReference type="EMBL" id="PCSU01000041">
    <property type="protein sequence ID" value="PIP56522.1"/>
    <property type="molecule type" value="Genomic_DNA"/>
</dbReference>
<keyword evidence="1" id="KW-1133">Transmembrane helix</keyword>
<evidence type="ECO:0000256" key="1">
    <source>
        <dbReference type="SAM" id="Phobius"/>
    </source>
</evidence>
<feature type="transmembrane region" description="Helical" evidence="1">
    <location>
        <begin position="118"/>
        <end position="141"/>
    </location>
</feature>
<feature type="transmembrane region" description="Helical" evidence="1">
    <location>
        <begin position="161"/>
        <end position="180"/>
    </location>
</feature>
<dbReference type="AlphaFoldDB" id="A0A2H0BFS1"/>
<feature type="transmembrane region" description="Helical" evidence="1">
    <location>
        <begin position="212"/>
        <end position="245"/>
    </location>
</feature>
<proteinExistence type="predicted"/>
<evidence type="ECO:0000313" key="2">
    <source>
        <dbReference type="EMBL" id="PIP56522.1"/>
    </source>
</evidence>
<gene>
    <name evidence="2" type="ORF">COX05_02590</name>
</gene>
<comment type="caution">
    <text evidence="2">The sequence shown here is derived from an EMBL/GenBank/DDBJ whole genome shotgun (WGS) entry which is preliminary data.</text>
</comment>
<feature type="transmembrane region" description="Helical" evidence="1">
    <location>
        <begin position="266"/>
        <end position="294"/>
    </location>
</feature>
<feature type="transmembrane region" description="Helical" evidence="1">
    <location>
        <begin position="300"/>
        <end position="317"/>
    </location>
</feature>
<feature type="transmembrane region" description="Helical" evidence="1">
    <location>
        <begin position="47"/>
        <end position="64"/>
    </location>
</feature>
<accession>A0A2H0BFS1</accession>
<sequence>MNINNQKERGNYRIKKKLFLDRLVPFFNNNKHLQKGGVHVTRQMQNVLFYVLLAIGWSLAVLIVSDLMWFNPTVAILIGVAVIIVLGIGNLTRRDFNVISGAGNSVQWMFSFLWLNKWLTLLLVGVLMILIGGLTDFGWWLDDFTYKLSSMLGTFIEWISWNPLVNVILVGIIVGGILYLRRPVGRFGPALAGFGLTVAFNKFNQFETKSKLTILGLVLTMIVLAILKQTIDFWIVTSVFALVLYRQWPRKNPFNPPPIEEFSLPVVRILALPMLIPAFLGVCFFLFCGILGAYILGDTYPVIVGVVAAQIFFLIWVDKVPGTTTAWTQLKIYPAENMMIFDRSRGGAGEMSLIKLKLGSTRFKERKGIIDNLMRFLGWHLLEAEPLGVKKEKGEQENFEVWVNTNGWKFSFNGREITGASAYITWLATERE</sequence>
<keyword evidence="1" id="KW-0812">Transmembrane</keyword>
<feature type="transmembrane region" description="Helical" evidence="1">
    <location>
        <begin position="70"/>
        <end position="91"/>
    </location>
</feature>
<dbReference type="Proteomes" id="UP000228495">
    <property type="component" value="Unassembled WGS sequence"/>
</dbReference>
<name>A0A2H0BFS1_UNCKA</name>